<organism evidence="2 3">
    <name type="scientific">Flavobacterium endophyticum</name>
    <dbReference type="NCBI Taxonomy" id="1540163"/>
    <lineage>
        <taxon>Bacteria</taxon>
        <taxon>Pseudomonadati</taxon>
        <taxon>Bacteroidota</taxon>
        <taxon>Flavobacteriia</taxon>
        <taxon>Flavobacteriales</taxon>
        <taxon>Flavobacteriaceae</taxon>
        <taxon>Flavobacterium</taxon>
    </lineage>
</organism>
<proteinExistence type="predicted"/>
<feature type="transmembrane region" description="Helical" evidence="1">
    <location>
        <begin position="7"/>
        <end position="23"/>
    </location>
</feature>
<dbReference type="EMBL" id="RBLC01000003">
    <property type="protein sequence ID" value="RKS22003.1"/>
    <property type="molecule type" value="Genomic_DNA"/>
</dbReference>
<dbReference type="AlphaFoldDB" id="A0A495MB96"/>
<comment type="caution">
    <text evidence="2">The sequence shown here is derived from an EMBL/GenBank/DDBJ whole genome shotgun (WGS) entry which is preliminary data.</text>
</comment>
<keyword evidence="1" id="KW-1133">Transmembrane helix</keyword>
<dbReference type="RefSeq" id="WP_121376924.1">
    <property type="nucleotide sequence ID" value="NZ_RBLC01000003.1"/>
</dbReference>
<gene>
    <name evidence="2" type="ORF">CLV94_2640</name>
</gene>
<keyword evidence="3" id="KW-1185">Reference proteome</keyword>
<keyword evidence="1" id="KW-0812">Transmembrane</keyword>
<dbReference type="OrthoDB" id="966098at2"/>
<evidence type="ECO:0000313" key="3">
    <source>
        <dbReference type="Proteomes" id="UP000277579"/>
    </source>
</evidence>
<name>A0A495MB96_9FLAO</name>
<keyword evidence="1" id="KW-0472">Membrane</keyword>
<evidence type="ECO:0000256" key="1">
    <source>
        <dbReference type="SAM" id="Phobius"/>
    </source>
</evidence>
<evidence type="ECO:0000313" key="2">
    <source>
        <dbReference type="EMBL" id="RKS22003.1"/>
    </source>
</evidence>
<protein>
    <submittedName>
        <fullName evidence="2">Uncharacterized protein</fullName>
    </submittedName>
</protein>
<accession>A0A495MB96</accession>
<reference evidence="2 3" key="1">
    <citation type="submission" date="2018-10" db="EMBL/GenBank/DDBJ databases">
        <title>Genomic Encyclopedia of Archaeal and Bacterial Type Strains, Phase II (KMG-II): from individual species to whole genera.</title>
        <authorList>
            <person name="Goeker M."/>
        </authorList>
    </citation>
    <scope>NUCLEOTIDE SEQUENCE [LARGE SCALE GENOMIC DNA]</scope>
    <source>
        <strain evidence="2 3">DSM 29537</strain>
    </source>
</reference>
<sequence length="63" mass="7283">MENKQASSFIFGIIAIIVGSALYKEFDFENLKFKNIGLGIIYLVVFVFSVYILVKNYKNKVRK</sequence>
<feature type="transmembrane region" description="Helical" evidence="1">
    <location>
        <begin position="35"/>
        <end position="54"/>
    </location>
</feature>
<dbReference type="Proteomes" id="UP000277579">
    <property type="component" value="Unassembled WGS sequence"/>
</dbReference>